<dbReference type="AlphaFoldDB" id="A0A2N0RTB0"/>
<reference evidence="2 3" key="1">
    <citation type="submission" date="2017-10" db="EMBL/GenBank/DDBJ databases">
        <title>Extensive intraspecific genome diversity in a model arbuscular mycorrhizal fungus.</title>
        <authorList>
            <person name="Chen E.C.H."/>
            <person name="Morin E."/>
            <person name="Baudet D."/>
            <person name="Noel J."/>
            <person name="Ndikumana S."/>
            <person name="Charron P."/>
            <person name="St-Onge C."/>
            <person name="Giorgi J."/>
            <person name="Grigoriev I.V."/>
            <person name="Roux C."/>
            <person name="Martin F.M."/>
            <person name="Corradi N."/>
        </authorList>
    </citation>
    <scope>NUCLEOTIDE SEQUENCE [LARGE SCALE GENOMIC DNA]</scope>
    <source>
        <strain evidence="2 3">A1</strain>
    </source>
</reference>
<dbReference type="PROSITE" id="PS50011">
    <property type="entry name" value="PROTEIN_KINASE_DOM"/>
    <property type="match status" value="1"/>
</dbReference>
<dbReference type="InterPro" id="IPR051681">
    <property type="entry name" value="Ser/Thr_Kinases-Pseudokinases"/>
</dbReference>
<dbReference type="InterPro" id="IPR011009">
    <property type="entry name" value="Kinase-like_dom_sf"/>
</dbReference>
<reference evidence="2 3" key="2">
    <citation type="submission" date="2017-10" db="EMBL/GenBank/DDBJ databases">
        <title>Genome analyses suggest a sexual origin of heterokaryosis in a supposedly ancient asexual fungus.</title>
        <authorList>
            <person name="Corradi N."/>
            <person name="Sedzielewska K."/>
            <person name="Noel J."/>
            <person name="Charron P."/>
            <person name="Farinelli L."/>
            <person name="Marton T."/>
            <person name="Kruger M."/>
            <person name="Pelin A."/>
            <person name="Brachmann A."/>
            <person name="Corradi N."/>
        </authorList>
    </citation>
    <scope>NUCLEOTIDE SEQUENCE [LARGE SCALE GENOMIC DNA]</scope>
    <source>
        <strain evidence="2 3">A1</strain>
    </source>
</reference>
<comment type="caution">
    <text evidence="2">The sequence shown here is derived from an EMBL/GenBank/DDBJ whole genome shotgun (WGS) entry which is preliminary data.</text>
</comment>
<evidence type="ECO:0000313" key="3">
    <source>
        <dbReference type="Proteomes" id="UP000232688"/>
    </source>
</evidence>
<dbReference type="VEuPathDB" id="FungiDB:RhiirFUN_003605"/>
<dbReference type="GO" id="GO:0005524">
    <property type="term" value="F:ATP binding"/>
    <property type="evidence" value="ECO:0007669"/>
    <property type="project" value="InterPro"/>
</dbReference>
<feature type="non-terminal residue" evidence="2">
    <location>
        <position position="478"/>
    </location>
</feature>
<dbReference type="Gene3D" id="1.10.510.10">
    <property type="entry name" value="Transferase(Phosphotransferase) domain 1"/>
    <property type="match status" value="1"/>
</dbReference>
<gene>
    <name evidence="2" type="ORF">RhiirA1_459580</name>
</gene>
<dbReference type="SUPFAM" id="SSF56112">
    <property type="entry name" value="Protein kinase-like (PK-like)"/>
    <property type="match status" value="1"/>
</dbReference>
<sequence>MELANTKNEKFFDPTPRLKSSPIPIKFISFNKFDLNCIYCGEKYFETLLCHDQKYCKKCLSRYINDITDDNIYLDIYYTMALECNQHEISKTKDPQSIQECCRNCIRVLCFKQIIGYFDKYHILYNKVIESERHCKLCGKSLDERTTVKQLRLCSDCYLISFECVESTMFKKQVSILYLPWWHNNLCCINCSSRLIFILECQKYCKNCLVFYIGCRYCLTTNIIFGITGKTQCRKCKRISLTLCSNADCYLIDFFLNNMIYYNLDFGHDIANSIDKYFVPETLLNSIFKNVRIVKLVKWIPYSQFTDVKEMTKGGYGIIYKASWLINNETVILKRFENSKNNIKYFLNELKSNQLINKVNNYIIQIYGFTKDPELEDYILIYMEYASKGDLHKYLQNNFTNITWKNHKLRILRRISAGLDNIHDNKFIHRDFHSGNILLDVFQWKIGDLGLSQSENSESSNNEIYGVIPYIAPEIFKG</sequence>
<keyword evidence="2" id="KW-0418">Kinase</keyword>
<dbReference type="VEuPathDB" id="FungiDB:FUN_002768"/>
<dbReference type="PANTHER" id="PTHR44329">
    <property type="entry name" value="SERINE/THREONINE-PROTEIN KINASE TNNI3K-RELATED"/>
    <property type="match status" value="1"/>
</dbReference>
<dbReference type="InterPro" id="IPR000719">
    <property type="entry name" value="Prot_kinase_dom"/>
</dbReference>
<dbReference type="GO" id="GO:0004674">
    <property type="term" value="F:protein serine/threonine kinase activity"/>
    <property type="evidence" value="ECO:0007669"/>
    <property type="project" value="TreeGrafter"/>
</dbReference>
<dbReference type="Proteomes" id="UP000232688">
    <property type="component" value="Unassembled WGS sequence"/>
</dbReference>
<dbReference type="EMBL" id="LLXH01000456">
    <property type="protein sequence ID" value="PKC66540.1"/>
    <property type="molecule type" value="Genomic_DNA"/>
</dbReference>
<name>A0A2N0RTB0_9GLOM</name>
<evidence type="ECO:0000259" key="1">
    <source>
        <dbReference type="PROSITE" id="PS50011"/>
    </source>
</evidence>
<feature type="domain" description="Protein kinase" evidence="1">
    <location>
        <begin position="305"/>
        <end position="478"/>
    </location>
</feature>
<accession>A0A2N0RTB0</accession>
<evidence type="ECO:0000313" key="2">
    <source>
        <dbReference type="EMBL" id="PKC66540.1"/>
    </source>
</evidence>
<dbReference type="CDD" id="cd00180">
    <property type="entry name" value="PKc"/>
    <property type="match status" value="1"/>
</dbReference>
<protein>
    <submittedName>
        <fullName evidence="2">Kinase-like protein</fullName>
    </submittedName>
</protein>
<dbReference type="Pfam" id="PF00069">
    <property type="entry name" value="Pkinase"/>
    <property type="match status" value="1"/>
</dbReference>
<keyword evidence="2" id="KW-0808">Transferase</keyword>
<dbReference type="VEuPathDB" id="FungiDB:RhiirA1_459580"/>
<organism evidence="2 3">
    <name type="scientific">Rhizophagus irregularis</name>
    <dbReference type="NCBI Taxonomy" id="588596"/>
    <lineage>
        <taxon>Eukaryota</taxon>
        <taxon>Fungi</taxon>
        <taxon>Fungi incertae sedis</taxon>
        <taxon>Mucoromycota</taxon>
        <taxon>Glomeromycotina</taxon>
        <taxon>Glomeromycetes</taxon>
        <taxon>Glomerales</taxon>
        <taxon>Glomeraceae</taxon>
        <taxon>Rhizophagus</taxon>
    </lineage>
</organism>
<proteinExistence type="predicted"/>